<comment type="caution">
    <text evidence="1">The sequence shown here is derived from an EMBL/GenBank/DDBJ whole genome shotgun (WGS) entry which is preliminary data.</text>
</comment>
<dbReference type="RefSeq" id="WP_210645404.1">
    <property type="nucleotide sequence ID" value="NZ_JAGFBU010000001.1"/>
</dbReference>
<evidence type="ECO:0000313" key="1">
    <source>
        <dbReference type="EMBL" id="MBP4141325.1"/>
    </source>
</evidence>
<accession>A0ABS5CRS7</accession>
<evidence type="ECO:0000313" key="2">
    <source>
        <dbReference type="Proteomes" id="UP000674217"/>
    </source>
</evidence>
<reference evidence="1 2" key="1">
    <citation type="submission" date="2021-03" db="EMBL/GenBank/DDBJ databases">
        <title>Flavobacterium Flabelliformis Sp. Nov. And Flavobacterium Geliluteum Sp. Nov., Two Novel Multidrug Resistant Psychrophilic Species Isolated From Antarctica.</title>
        <authorList>
            <person name="Kralova S."/>
            <person name="Busse H.J."/>
            <person name="Bezdicek M."/>
            <person name="Nykrynova M."/>
            <person name="Kroupova E."/>
            <person name="Krsek D."/>
            <person name="Sedlacek I."/>
        </authorList>
    </citation>
    <scope>NUCLEOTIDE SEQUENCE [LARGE SCALE GENOMIC DNA]</scope>
    <source>
        <strain evidence="1 2">P4023</strain>
    </source>
</reference>
<name>A0ABS5CRS7_9FLAO</name>
<dbReference type="EMBL" id="JAGFBU010000001">
    <property type="protein sequence ID" value="MBP4141325.1"/>
    <property type="molecule type" value="Genomic_DNA"/>
</dbReference>
<proteinExistence type="predicted"/>
<organism evidence="1 2">
    <name type="scientific">Flavobacterium flabelliforme</name>
    <dbReference type="NCBI Taxonomy" id="2816119"/>
    <lineage>
        <taxon>Bacteria</taxon>
        <taxon>Pseudomonadati</taxon>
        <taxon>Bacteroidota</taxon>
        <taxon>Flavobacteriia</taxon>
        <taxon>Flavobacteriales</taxon>
        <taxon>Flavobacteriaceae</taxon>
        <taxon>Flavobacterium</taxon>
    </lineage>
</organism>
<gene>
    <name evidence="1" type="ORF">J3S90_05865</name>
</gene>
<keyword evidence="2" id="KW-1185">Reference proteome</keyword>
<sequence length="188" mass="22630">MGNTHELSSSEKMPDNYYEIINGPEAWSYQNRNVVEKWIKLNNSDYWDISNNLDLIHLVTSFRFDLWNKLELLPDETSDGRLCYHLSYTEKIVNAKNRVIPKTEYQFFIDKENFQLVSSEKTTFEDGNRNSFERKVYQDYREIAIVNKDKIPHKILYEFEDFYGDTFYQEIREKVEINSAFSNRIFIK</sequence>
<dbReference type="Proteomes" id="UP000674217">
    <property type="component" value="Unassembled WGS sequence"/>
</dbReference>
<protein>
    <submittedName>
        <fullName evidence="1">Uncharacterized protein</fullName>
    </submittedName>
</protein>